<dbReference type="PANTHER" id="PTHR10091:SF0">
    <property type="entry name" value="GALACTOSE MUTAROTASE"/>
    <property type="match status" value="1"/>
</dbReference>
<evidence type="ECO:0000313" key="9">
    <source>
        <dbReference type="EMBL" id="RLL43836.1"/>
    </source>
</evidence>
<dbReference type="PIRSF" id="PIRSF005096">
    <property type="entry name" value="GALM"/>
    <property type="match status" value="1"/>
</dbReference>
<dbReference type="InterPro" id="IPR047215">
    <property type="entry name" value="Galactose_mutarotase-like"/>
</dbReference>
<dbReference type="InterPro" id="IPR015443">
    <property type="entry name" value="Aldose_1-epimerase"/>
</dbReference>
<dbReference type="EC" id="5.1.3.3" evidence="5"/>
<dbReference type="CDD" id="cd09019">
    <property type="entry name" value="galactose_mutarotase_like"/>
    <property type="match status" value="1"/>
</dbReference>
<evidence type="ECO:0000256" key="1">
    <source>
        <dbReference type="ARBA" id="ARBA00005028"/>
    </source>
</evidence>
<dbReference type="GO" id="GO:0006006">
    <property type="term" value="P:glucose metabolic process"/>
    <property type="evidence" value="ECO:0007669"/>
    <property type="project" value="TreeGrafter"/>
</dbReference>
<dbReference type="Proteomes" id="UP000270219">
    <property type="component" value="Unassembled WGS sequence"/>
</dbReference>
<sequence length="349" mass="39196">MEIVKEKIYGQWKEFTLINDKNMSVSVLNYGGIITRILVPDRNGKVENMVLSYKNYQDYKANPHYFGAIIGRVAGRIQDAAFEIDGKTYSLEANDGDHHLHGGQAGLHRVIWSVATFETKETIGLTLTHESKEAEGYPGNVKIIVTYTLTNDNELFLNYTATSDKTTPIALTNHTYFNLSGDLKHTIHDHFLTIKSSNFAELNEELIPTGNLKAVGGSSFDFRNGQLIREGLNEKSKHNRIASGYDHYFIFDDVKDEEQVVMAEPNNGRILTVTTNQPGMVMYTANGLEDGLELRENTSRRHLGVCFETQGSPASLHHKGFPTILLKPGDLYQHQTVFAFRVKEKAVNP</sequence>
<name>A0A498D4R9_9BACI</name>
<dbReference type="GO" id="GO:0033499">
    <property type="term" value="P:galactose catabolic process via UDP-galactose, Leloir pathway"/>
    <property type="evidence" value="ECO:0007669"/>
    <property type="project" value="TreeGrafter"/>
</dbReference>
<dbReference type="InterPro" id="IPR014718">
    <property type="entry name" value="GH-type_carb-bd"/>
</dbReference>
<dbReference type="OrthoDB" id="9779408at2"/>
<evidence type="ECO:0000256" key="4">
    <source>
        <dbReference type="ARBA" id="ARBA00023277"/>
    </source>
</evidence>
<evidence type="ECO:0000256" key="6">
    <source>
        <dbReference type="PIRSR" id="PIRSR005096-1"/>
    </source>
</evidence>
<reference evidence="9 10" key="1">
    <citation type="submission" date="2018-10" db="EMBL/GenBank/DDBJ databases">
        <title>Oceanobacillus sp. YLB-02 draft genome.</title>
        <authorList>
            <person name="Yu L."/>
        </authorList>
    </citation>
    <scope>NUCLEOTIDE SEQUENCE [LARGE SCALE GENOMIC DNA]</scope>
    <source>
        <strain evidence="9 10">YLB-02</strain>
    </source>
</reference>
<feature type="binding site" evidence="7">
    <location>
        <position position="246"/>
    </location>
    <ligand>
        <name>beta-D-galactose</name>
        <dbReference type="ChEBI" id="CHEBI:27667"/>
    </ligand>
</feature>
<keyword evidence="4 5" id="KW-0119">Carbohydrate metabolism</keyword>
<dbReference type="InterPro" id="IPR011013">
    <property type="entry name" value="Gal_mutarotase_sf_dom"/>
</dbReference>
<dbReference type="AlphaFoldDB" id="A0A498D4R9"/>
<dbReference type="NCBIfam" id="NF008277">
    <property type="entry name" value="PRK11055.1"/>
    <property type="match status" value="1"/>
</dbReference>
<protein>
    <recommendedName>
        <fullName evidence="5">Aldose 1-epimerase</fullName>
        <ecNumber evidence="5">5.1.3.3</ecNumber>
    </recommendedName>
</protein>
<keyword evidence="3 5" id="KW-0413">Isomerase</keyword>
<proteinExistence type="inferred from homology"/>
<dbReference type="GO" id="GO:0030246">
    <property type="term" value="F:carbohydrate binding"/>
    <property type="evidence" value="ECO:0007669"/>
    <property type="project" value="InterPro"/>
</dbReference>
<comment type="similarity">
    <text evidence="2 5">Belongs to the aldose epimerase family.</text>
</comment>
<feature type="active site" description="Proton donor" evidence="6">
    <location>
        <position position="174"/>
    </location>
</feature>
<comment type="catalytic activity">
    <reaction evidence="5">
        <text>alpha-D-glucose = beta-D-glucose</text>
        <dbReference type="Rhea" id="RHEA:10264"/>
        <dbReference type="ChEBI" id="CHEBI:15903"/>
        <dbReference type="ChEBI" id="CHEBI:17925"/>
        <dbReference type="EC" id="5.1.3.3"/>
    </reaction>
</comment>
<feature type="binding site" evidence="8">
    <location>
        <begin position="174"/>
        <end position="176"/>
    </location>
    <ligand>
        <name>beta-D-galactose</name>
        <dbReference type="ChEBI" id="CHEBI:27667"/>
    </ligand>
</feature>
<feature type="active site" description="Proton acceptor" evidence="6">
    <location>
        <position position="308"/>
    </location>
</feature>
<comment type="pathway">
    <text evidence="1 5">Carbohydrate metabolism; hexose metabolism.</text>
</comment>
<dbReference type="InterPro" id="IPR008183">
    <property type="entry name" value="Aldose_1/G6P_1-epimerase"/>
</dbReference>
<dbReference type="EMBL" id="RCHR01000004">
    <property type="protein sequence ID" value="RLL43836.1"/>
    <property type="molecule type" value="Genomic_DNA"/>
</dbReference>
<evidence type="ECO:0000256" key="7">
    <source>
        <dbReference type="PIRSR" id="PIRSR005096-2"/>
    </source>
</evidence>
<evidence type="ECO:0000256" key="8">
    <source>
        <dbReference type="PIRSR" id="PIRSR005096-3"/>
    </source>
</evidence>
<comment type="caution">
    <text evidence="9">The sequence shown here is derived from an EMBL/GenBank/DDBJ whole genome shotgun (WGS) entry which is preliminary data.</text>
</comment>
<dbReference type="SUPFAM" id="SSF74650">
    <property type="entry name" value="Galactose mutarotase-like"/>
    <property type="match status" value="1"/>
</dbReference>
<accession>A0A498D4R9</accession>
<dbReference type="Gene3D" id="2.70.98.10">
    <property type="match status" value="1"/>
</dbReference>
<dbReference type="GO" id="GO:0004034">
    <property type="term" value="F:aldose 1-epimerase activity"/>
    <property type="evidence" value="ECO:0007669"/>
    <property type="project" value="UniProtKB-EC"/>
</dbReference>
<gene>
    <name evidence="9" type="ORF">D8M04_13075</name>
</gene>
<organism evidence="9 10">
    <name type="scientific">Oceanobacillus piezotolerans</name>
    <dbReference type="NCBI Taxonomy" id="2448030"/>
    <lineage>
        <taxon>Bacteria</taxon>
        <taxon>Bacillati</taxon>
        <taxon>Bacillota</taxon>
        <taxon>Bacilli</taxon>
        <taxon>Bacillales</taxon>
        <taxon>Bacillaceae</taxon>
        <taxon>Oceanobacillus</taxon>
    </lineage>
</organism>
<dbReference type="PANTHER" id="PTHR10091">
    <property type="entry name" value="ALDOSE-1-EPIMERASE"/>
    <property type="match status" value="1"/>
</dbReference>
<dbReference type="RefSeq" id="WP_121523676.1">
    <property type="nucleotide sequence ID" value="NZ_RCHR01000004.1"/>
</dbReference>
<evidence type="ECO:0000256" key="2">
    <source>
        <dbReference type="ARBA" id="ARBA00006206"/>
    </source>
</evidence>
<evidence type="ECO:0000313" key="10">
    <source>
        <dbReference type="Proteomes" id="UP000270219"/>
    </source>
</evidence>
<dbReference type="UniPathway" id="UPA00242"/>
<evidence type="ECO:0000256" key="3">
    <source>
        <dbReference type="ARBA" id="ARBA00023235"/>
    </source>
</evidence>
<dbReference type="GO" id="GO:0005737">
    <property type="term" value="C:cytoplasm"/>
    <property type="evidence" value="ECO:0007669"/>
    <property type="project" value="TreeGrafter"/>
</dbReference>
<dbReference type="Pfam" id="PF01263">
    <property type="entry name" value="Aldose_epim"/>
    <property type="match status" value="1"/>
</dbReference>
<evidence type="ECO:0000256" key="5">
    <source>
        <dbReference type="PIRNR" id="PIRNR005096"/>
    </source>
</evidence>
<keyword evidence="10" id="KW-1185">Reference proteome</keyword>